<accession>A0ABY7R129</accession>
<evidence type="ECO:0000313" key="1">
    <source>
        <dbReference type="EMBL" id="WCC81006.1"/>
    </source>
</evidence>
<dbReference type="PANTHER" id="PTHR40266:SF2">
    <property type="entry name" value="TOXIN HIGB-1"/>
    <property type="match status" value="1"/>
</dbReference>
<dbReference type="EMBL" id="CP115668">
    <property type="protein sequence ID" value="WCC81006.1"/>
    <property type="molecule type" value="Genomic_DNA"/>
</dbReference>
<organism evidence="1 2">
    <name type="scientific">Cutibacterium equinum</name>
    <dbReference type="NCBI Taxonomy" id="3016342"/>
    <lineage>
        <taxon>Bacteria</taxon>
        <taxon>Bacillati</taxon>
        <taxon>Actinomycetota</taxon>
        <taxon>Actinomycetes</taxon>
        <taxon>Propionibacteriales</taxon>
        <taxon>Propionibacteriaceae</taxon>
        <taxon>Cutibacterium</taxon>
    </lineage>
</organism>
<dbReference type="InterPro" id="IPR035093">
    <property type="entry name" value="RelE/ParE_toxin_dom_sf"/>
</dbReference>
<dbReference type="Proteomes" id="UP001212097">
    <property type="component" value="Chromosome"/>
</dbReference>
<dbReference type="PANTHER" id="PTHR40266">
    <property type="entry name" value="TOXIN HIGB-1"/>
    <property type="match status" value="1"/>
</dbReference>
<name>A0ABY7R129_9ACTN</name>
<dbReference type="Pfam" id="PF05015">
    <property type="entry name" value="HigB-like_toxin"/>
    <property type="match status" value="1"/>
</dbReference>
<dbReference type="InterPro" id="IPR007711">
    <property type="entry name" value="HigB-1"/>
</dbReference>
<keyword evidence="2" id="KW-1185">Reference proteome</keyword>
<evidence type="ECO:0000313" key="2">
    <source>
        <dbReference type="Proteomes" id="UP001212097"/>
    </source>
</evidence>
<dbReference type="SUPFAM" id="SSF143011">
    <property type="entry name" value="RelE-like"/>
    <property type="match status" value="1"/>
</dbReference>
<proteinExistence type="predicted"/>
<sequence>MDPWILRVALRKLRQGGSAETLDDLRVPPGDRLEALKGDRAGQHGIRVNGQWRICFRWTDAGSEDRRWIRGGGDR</sequence>
<protein>
    <submittedName>
        <fullName evidence="1">Type II toxin-antitoxin system RelE/ParE family toxin</fullName>
    </submittedName>
</protein>
<dbReference type="Gene3D" id="3.30.2310.20">
    <property type="entry name" value="RelE-like"/>
    <property type="match status" value="1"/>
</dbReference>
<dbReference type="RefSeq" id="WP_271419184.1">
    <property type="nucleotide sequence ID" value="NZ_CP115668.1"/>
</dbReference>
<gene>
    <name evidence="1" type="ORF">O6R08_02630</name>
</gene>
<reference evidence="1 2" key="1">
    <citation type="submission" date="2023-06" db="EMBL/GenBank/DDBJ databases">
        <title>The Gram-positive Non-spore-bearing Anaerobic Bacilli of Human Feces.</title>
        <authorList>
            <person name="Eggerth A.H."/>
        </authorList>
    </citation>
    <scope>NUCLEOTIDE SEQUENCE [LARGE SCALE GENOMIC DNA]</scope>
    <source>
        <strain evidence="1 2">CBA3108</strain>
    </source>
</reference>